<comment type="function">
    <text evidence="8">One of the primary rRNA binding proteins, it binds directly to 16S rRNA central domain where it helps coordinate assembly of the platform of the 30S subunit.</text>
</comment>
<evidence type="ECO:0000256" key="5">
    <source>
        <dbReference type="ARBA" id="ARBA00023274"/>
    </source>
</evidence>
<protein>
    <recommendedName>
        <fullName evidence="6 8">Small ribosomal subunit protein uS8</fullName>
    </recommendedName>
</protein>
<evidence type="ECO:0000256" key="8">
    <source>
        <dbReference type="HAMAP-Rule" id="MF_01302"/>
    </source>
</evidence>
<dbReference type="GO" id="GO:0006412">
    <property type="term" value="P:translation"/>
    <property type="evidence" value="ECO:0007669"/>
    <property type="project" value="UniProtKB-UniRule"/>
</dbReference>
<keyword evidence="5 8" id="KW-0687">Ribonucleoprotein</keyword>
<dbReference type="PROSITE" id="PS00053">
    <property type="entry name" value="RIBOSOMAL_S8"/>
    <property type="match status" value="1"/>
</dbReference>
<sequence>MTMSDPIADMLTRIRNANTAKHDTVDVPASKMKLAIADILVKEGYIAKYDVLEDGAFKTIRITLKYGADKSEKIITGLKRISKPGLRVYAGSQEIPRVLGGLGIAILSTNQGVITDREARKLHVGGEVLAFVW</sequence>
<accession>A0A1C7IDN7</accession>
<dbReference type="AlphaFoldDB" id="A0A1C7IDN7"/>
<evidence type="ECO:0000256" key="2">
    <source>
        <dbReference type="ARBA" id="ARBA00022730"/>
    </source>
</evidence>
<dbReference type="GO" id="GO:0003735">
    <property type="term" value="F:structural constituent of ribosome"/>
    <property type="evidence" value="ECO:0007669"/>
    <property type="project" value="InterPro"/>
</dbReference>
<organism evidence="10 11">
    <name type="scientific">Blautia pseudococcoides</name>
    <dbReference type="NCBI Taxonomy" id="1796616"/>
    <lineage>
        <taxon>Bacteria</taxon>
        <taxon>Bacillati</taxon>
        <taxon>Bacillota</taxon>
        <taxon>Clostridia</taxon>
        <taxon>Lachnospirales</taxon>
        <taxon>Lachnospiraceae</taxon>
        <taxon>Blautia</taxon>
    </lineage>
</organism>
<dbReference type="RefSeq" id="WP_065543184.1">
    <property type="nucleotide sequence ID" value="NZ_CP015405.2"/>
</dbReference>
<dbReference type="STRING" id="1796616.A4V09_15525"/>
<reference evidence="10" key="1">
    <citation type="submission" date="2017-04" db="EMBL/GenBank/DDBJ databases">
        <title>Complete Genome Sequences of Twelve Strains of a Stable Defined Moderately Diverse Mouse Microbiota 2 (sDMDMm2).</title>
        <authorList>
            <person name="Uchimura Y."/>
            <person name="Wyss M."/>
            <person name="Brugiroux S."/>
            <person name="Limenitakis J.P."/>
            <person name="Stecher B."/>
            <person name="McCoy K.D."/>
            <person name="Macpherson A.J."/>
        </authorList>
    </citation>
    <scope>NUCLEOTIDE SEQUENCE</scope>
    <source>
        <strain evidence="10">YL58</strain>
    </source>
</reference>
<proteinExistence type="inferred from homology"/>
<dbReference type="OrthoDB" id="9802617at2"/>
<dbReference type="KEGG" id="byl:A4V09_15525"/>
<keyword evidence="11" id="KW-1185">Reference proteome</keyword>
<dbReference type="FunFam" id="3.30.1370.30:FF:000002">
    <property type="entry name" value="30S ribosomal protein S8"/>
    <property type="match status" value="1"/>
</dbReference>
<dbReference type="GO" id="GO:1990904">
    <property type="term" value="C:ribonucleoprotein complex"/>
    <property type="evidence" value="ECO:0007669"/>
    <property type="project" value="UniProtKB-KW"/>
</dbReference>
<keyword evidence="4 8" id="KW-0689">Ribosomal protein</keyword>
<dbReference type="Pfam" id="PF00410">
    <property type="entry name" value="Ribosomal_S8"/>
    <property type="match status" value="1"/>
</dbReference>
<keyword evidence="2 8" id="KW-0699">rRNA-binding</keyword>
<comment type="subunit">
    <text evidence="7 8">Part of the 30S ribosomal subunit. Contacts proteins S5 and S12.</text>
</comment>
<dbReference type="Proteomes" id="UP000092574">
    <property type="component" value="Chromosome"/>
</dbReference>
<dbReference type="SUPFAM" id="SSF56047">
    <property type="entry name" value="Ribosomal protein S8"/>
    <property type="match status" value="1"/>
</dbReference>
<dbReference type="InterPro" id="IPR047863">
    <property type="entry name" value="Ribosomal_uS8_CS"/>
</dbReference>
<dbReference type="PANTHER" id="PTHR11758">
    <property type="entry name" value="40S RIBOSOMAL PROTEIN S15A"/>
    <property type="match status" value="1"/>
</dbReference>
<evidence type="ECO:0000256" key="3">
    <source>
        <dbReference type="ARBA" id="ARBA00022884"/>
    </source>
</evidence>
<evidence type="ECO:0000256" key="9">
    <source>
        <dbReference type="RuleBase" id="RU003660"/>
    </source>
</evidence>
<dbReference type="InterPro" id="IPR000630">
    <property type="entry name" value="Ribosomal_uS8"/>
</dbReference>
<dbReference type="InterPro" id="IPR035987">
    <property type="entry name" value="Ribosomal_uS8_sf"/>
</dbReference>
<evidence type="ECO:0000256" key="4">
    <source>
        <dbReference type="ARBA" id="ARBA00022980"/>
    </source>
</evidence>
<comment type="similarity">
    <text evidence="1 8 9">Belongs to the universal ribosomal protein uS8 family.</text>
</comment>
<dbReference type="Gene3D" id="3.30.1370.30">
    <property type="match status" value="1"/>
</dbReference>
<dbReference type="NCBIfam" id="NF001109">
    <property type="entry name" value="PRK00136.1"/>
    <property type="match status" value="1"/>
</dbReference>
<gene>
    <name evidence="8" type="primary">rpsH</name>
    <name evidence="10" type="ORF">A4V09_15525</name>
</gene>
<dbReference type="HAMAP" id="MF_01302_B">
    <property type="entry name" value="Ribosomal_uS8_B"/>
    <property type="match status" value="1"/>
</dbReference>
<dbReference type="Gene3D" id="3.30.1490.10">
    <property type="match status" value="1"/>
</dbReference>
<evidence type="ECO:0000313" key="11">
    <source>
        <dbReference type="Proteomes" id="UP000092574"/>
    </source>
</evidence>
<dbReference type="EMBL" id="CP015405">
    <property type="protein sequence ID" value="ANU77044.1"/>
    <property type="molecule type" value="Genomic_DNA"/>
</dbReference>
<dbReference type="GO" id="GO:0005737">
    <property type="term" value="C:cytoplasm"/>
    <property type="evidence" value="ECO:0007669"/>
    <property type="project" value="UniProtKB-ARBA"/>
</dbReference>
<evidence type="ECO:0000313" key="10">
    <source>
        <dbReference type="EMBL" id="ANU77044.1"/>
    </source>
</evidence>
<keyword evidence="3 8" id="KW-0694">RNA-binding</keyword>
<dbReference type="GO" id="GO:0005840">
    <property type="term" value="C:ribosome"/>
    <property type="evidence" value="ECO:0007669"/>
    <property type="project" value="UniProtKB-KW"/>
</dbReference>
<evidence type="ECO:0000256" key="1">
    <source>
        <dbReference type="ARBA" id="ARBA00006471"/>
    </source>
</evidence>
<dbReference type="GO" id="GO:0019843">
    <property type="term" value="F:rRNA binding"/>
    <property type="evidence" value="ECO:0007669"/>
    <property type="project" value="UniProtKB-UniRule"/>
</dbReference>
<name>A0A1C7IDN7_9FIRM</name>
<evidence type="ECO:0000256" key="6">
    <source>
        <dbReference type="ARBA" id="ARBA00035258"/>
    </source>
</evidence>
<evidence type="ECO:0000256" key="7">
    <source>
        <dbReference type="ARBA" id="ARBA00046740"/>
    </source>
</evidence>
<dbReference type="FunFam" id="3.30.1490.10:FF:000001">
    <property type="entry name" value="30S ribosomal protein S8"/>
    <property type="match status" value="1"/>
</dbReference>